<dbReference type="RefSeq" id="WP_011380090.1">
    <property type="nucleotide sequence ID" value="NC_007614.1"/>
</dbReference>
<feature type="compositionally biased region" description="Basic residues" evidence="1">
    <location>
        <begin position="77"/>
        <end position="92"/>
    </location>
</feature>
<sequence length="92" mass="10458">MDEPEQVLPYQRLQQLLAIPERQRTEAQWDEINELEIALTPVNRSTTPDRNIRRKGAVQGAAPPEQPRSRDGTPGRRPLKKLRKRPPKAGGS</sequence>
<dbReference type="EMBL" id="CP000103">
    <property type="protein sequence ID" value="ABB74040.1"/>
    <property type="molecule type" value="Genomic_DNA"/>
</dbReference>
<dbReference type="eggNOG" id="ENOG5033J9N">
    <property type="taxonomic scope" value="Bacteria"/>
</dbReference>
<protein>
    <submittedName>
        <fullName evidence="2">Uncharacterized protein</fullName>
    </submittedName>
</protein>
<gene>
    <name evidence="2" type="ordered locus">Nmul_A0733</name>
</gene>
<reference evidence="3" key="1">
    <citation type="submission" date="2005-08" db="EMBL/GenBank/DDBJ databases">
        <title>Complete sequence of chromosome 1 of Nitrosospira multiformis ATCC 25196.</title>
        <authorList>
            <person name="Copeland A."/>
            <person name="Lucas S."/>
            <person name="Lapidus A."/>
            <person name="Barry K."/>
            <person name="Detter J.C."/>
            <person name="Glavina T."/>
            <person name="Hammon N."/>
            <person name="Israni S."/>
            <person name="Pitluck S."/>
            <person name="Chain P."/>
            <person name="Malfatti S."/>
            <person name="Shin M."/>
            <person name="Vergez L."/>
            <person name="Schmutz J."/>
            <person name="Larimer F."/>
            <person name="Land M."/>
            <person name="Hauser L."/>
            <person name="Kyrpides N."/>
            <person name="Lykidis A."/>
            <person name="Richardson P."/>
        </authorList>
    </citation>
    <scope>NUCLEOTIDE SEQUENCE [LARGE SCALE GENOMIC DNA]</scope>
    <source>
        <strain evidence="3">ATCC 25196 / NCIMB 11849 / C 71</strain>
    </source>
</reference>
<feature type="region of interest" description="Disordered" evidence="1">
    <location>
        <begin position="42"/>
        <end position="92"/>
    </location>
</feature>
<reference evidence="2 3" key="2">
    <citation type="journal article" date="2008" name="Appl. Environ. Microbiol.">
        <title>Complete genome sequence of Nitrosospira multiformis, an ammonia-oxidizing bacterium from the soil environment.</title>
        <authorList>
            <person name="Norton J.M."/>
            <person name="Klotz M.G."/>
            <person name="Stein L.Y."/>
            <person name="Arp D.J."/>
            <person name="Bottomley P.J."/>
            <person name="Chain P.S."/>
            <person name="Hauser L.J."/>
            <person name="Land M.L."/>
            <person name="Larimer F.W."/>
            <person name="Shin M.W."/>
            <person name="Starkenburg S.R."/>
        </authorList>
    </citation>
    <scope>NUCLEOTIDE SEQUENCE [LARGE SCALE GENOMIC DNA]</scope>
    <source>
        <strain evidence="3">ATCC 25196 / NCIMB 11849 / C 71</strain>
    </source>
</reference>
<accession>Q2YB31</accession>
<evidence type="ECO:0000313" key="2">
    <source>
        <dbReference type="EMBL" id="ABB74040.1"/>
    </source>
</evidence>
<dbReference type="AlphaFoldDB" id="Q2YB31"/>
<dbReference type="Proteomes" id="UP000002718">
    <property type="component" value="Chromosome"/>
</dbReference>
<dbReference type="HOGENOM" id="CLU_180684_0_0_4"/>
<dbReference type="OrthoDB" id="9182776at2"/>
<name>Q2YB31_NITMU</name>
<evidence type="ECO:0000313" key="3">
    <source>
        <dbReference type="Proteomes" id="UP000002718"/>
    </source>
</evidence>
<keyword evidence="3" id="KW-1185">Reference proteome</keyword>
<dbReference type="STRING" id="323848.Nmul_A0733"/>
<evidence type="ECO:0000256" key="1">
    <source>
        <dbReference type="SAM" id="MobiDB-lite"/>
    </source>
</evidence>
<proteinExistence type="predicted"/>
<dbReference type="KEGG" id="nmu:Nmul_A0733"/>
<organism evidence="2 3">
    <name type="scientific">Nitrosospira multiformis (strain ATCC 25196 / NCIMB 11849 / C 71)</name>
    <dbReference type="NCBI Taxonomy" id="323848"/>
    <lineage>
        <taxon>Bacteria</taxon>
        <taxon>Pseudomonadati</taxon>
        <taxon>Pseudomonadota</taxon>
        <taxon>Betaproteobacteria</taxon>
        <taxon>Nitrosomonadales</taxon>
        <taxon>Nitrosomonadaceae</taxon>
        <taxon>Nitrosospira</taxon>
    </lineage>
</organism>